<evidence type="ECO:0000313" key="9">
    <source>
        <dbReference type="EMBL" id="AFP38880.1"/>
    </source>
</evidence>
<evidence type="ECO:0000313" key="10">
    <source>
        <dbReference type="Proteomes" id="UP000006158"/>
    </source>
</evidence>
<dbReference type="Pfam" id="PF00083">
    <property type="entry name" value="Sugar_tr"/>
    <property type="match status" value="1"/>
</dbReference>
<keyword evidence="5 7" id="KW-0472">Membrane</keyword>
<protein>
    <submittedName>
        <fullName evidence="9">Major facilitator superfamily MFS_1</fullName>
    </submittedName>
</protein>
<dbReference type="PROSITE" id="PS50850">
    <property type="entry name" value="MFS"/>
    <property type="match status" value="1"/>
</dbReference>
<feature type="compositionally biased region" description="Gly residues" evidence="6">
    <location>
        <begin position="12"/>
        <end position="21"/>
    </location>
</feature>
<evidence type="ECO:0000256" key="1">
    <source>
        <dbReference type="ARBA" id="ARBA00004651"/>
    </source>
</evidence>
<accession>I7FBK0</accession>
<dbReference type="InterPro" id="IPR020846">
    <property type="entry name" value="MFS_dom"/>
</dbReference>
<feature type="compositionally biased region" description="Basic and acidic residues" evidence="6">
    <location>
        <begin position="64"/>
        <end position="83"/>
    </location>
</feature>
<dbReference type="SUPFAM" id="SSF103473">
    <property type="entry name" value="MFS general substrate transporter"/>
    <property type="match status" value="1"/>
</dbReference>
<feature type="transmembrane region" description="Helical" evidence="7">
    <location>
        <begin position="280"/>
        <end position="304"/>
    </location>
</feature>
<sequence>MRGTRSDVSRTGGCGLGGVGPATGHQMALETGVPGRHRDLLRPLRGVPRRCARTGDGSPVRAGRSGEGDGDRRRFRGDVRGGEHPVGGGRPVRATPRVHPQHGALRRVLAGLGVRAGSRDLRDPAIPVRNRPGCGVVLVDSYLAEMLPARARGRMTAWAYTIGFLGVPIAALLGGRFVARHEILGIDGWRWLLILGGLAAVFVLAVRSMLPESPRWLEIRGRHAEARVVVESIVEAVGADVGPLDVIPDGRGGASRHGEDEVRRVTDVLRIAFRDYRSRSVMLIIFQVLQTVAYFGFGTLAPLVLVHKGFHVTESLAYSALSFAGYPLGSLVSVPLVERFERKHLIIASALAIAVFGVVFAAASSVAVIVAAGFLLTAVSNVFCNAFHIYQAEIFPTAIRSTASGAAYSLSRAASAVLPFIAVPLLTAFGPVVVFAGSAVLIVLLCVDVAVLGPRSTGLDLETVQQPVGVAPYR</sequence>
<reference evidence="9 10" key="2">
    <citation type="journal article" date="2009" name="Genome Res.">
        <title>Ortho-proteogenomics: multiple proteomes investigation through orthology and a new MS-based protocol.</title>
        <authorList>
            <person name="Gallien S."/>
            <person name="Perrodou E."/>
            <person name="Carapito C."/>
            <person name="Deshayes C."/>
            <person name="Reyrat J.M."/>
            <person name="Van Dorsselaer A."/>
            <person name="Poch O."/>
            <person name="Schaeffer C."/>
            <person name="Lecompte O."/>
        </authorList>
    </citation>
    <scope>NUCLEOTIDE SEQUENCE [LARGE SCALE GENOMIC DNA]</scope>
    <source>
        <strain evidence="10">ATCC 700084 / mc(2)155</strain>
    </source>
</reference>
<feature type="region of interest" description="Disordered" evidence="6">
    <location>
        <begin position="1"/>
        <end position="97"/>
    </location>
</feature>
<dbReference type="InterPro" id="IPR005828">
    <property type="entry name" value="MFS_sugar_transport-like"/>
</dbReference>
<feature type="transmembrane region" description="Helical" evidence="7">
    <location>
        <begin position="428"/>
        <end position="452"/>
    </location>
</feature>
<dbReference type="GO" id="GO:0022857">
    <property type="term" value="F:transmembrane transporter activity"/>
    <property type="evidence" value="ECO:0007669"/>
    <property type="project" value="InterPro"/>
</dbReference>
<dbReference type="PANTHER" id="PTHR23511:SF34">
    <property type="entry name" value="SYNAPTIC VESICLE GLYCOPROTEIN 2"/>
    <property type="match status" value="1"/>
</dbReference>
<dbReference type="CDD" id="cd17316">
    <property type="entry name" value="MFS_SV2_like"/>
    <property type="match status" value="1"/>
</dbReference>
<dbReference type="PATRIC" id="fig|246196.56.peg.2471"/>
<evidence type="ECO:0000256" key="5">
    <source>
        <dbReference type="ARBA" id="ARBA00023136"/>
    </source>
</evidence>
<evidence type="ECO:0000259" key="8">
    <source>
        <dbReference type="PROSITE" id="PS50850"/>
    </source>
</evidence>
<dbReference type="PANTHER" id="PTHR23511">
    <property type="entry name" value="SYNAPTIC VESICLE GLYCOPROTEIN 2"/>
    <property type="match status" value="1"/>
</dbReference>
<dbReference type="GO" id="GO:0005886">
    <property type="term" value="C:plasma membrane"/>
    <property type="evidence" value="ECO:0007669"/>
    <property type="project" value="UniProtKB-SubCell"/>
</dbReference>
<dbReference type="KEGG" id="msg:MSMEI_2412"/>
<feature type="transmembrane region" description="Helical" evidence="7">
    <location>
        <begin position="344"/>
        <end position="363"/>
    </location>
</feature>
<feature type="transmembrane region" description="Helical" evidence="7">
    <location>
        <begin position="316"/>
        <end position="337"/>
    </location>
</feature>
<comment type="subcellular location">
    <subcellularLocation>
        <location evidence="1">Cell membrane</location>
        <topology evidence="1">Multi-pass membrane protein</topology>
    </subcellularLocation>
</comment>
<name>I7FBK0_MYCS2</name>
<keyword evidence="4 7" id="KW-1133">Transmembrane helix</keyword>
<dbReference type="Gene3D" id="1.20.1250.20">
    <property type="entry name" value="MFS general substrate transporter like domains"/>
    <property type="match status" value="1"/>
</dbReference>
<evidence type="ECO:0000256" key="6">
    <source>
        <dbReference type="SAM" id="MobiDB-lite"/>
    </source>
</evidence>
<evidence type="ECO:0000256" key="3">
    <source>
        <dbReference type="ARBA" id="ARBA00022692"/>
    </source>
</evidence>
<dbReference type="AlphaFoldDB" id="I7FBK0"/>
<gene>
    <name evidence="9" type="ordered locus">MSMEI_2412</name>
</gene>
<keyword evidence="3 7" id="KW-0812">Transmembrane</keyword>
<feature type="transmembrane region" description="Helical" evidence="7">
    <location>
        <begin position="157"/>
        <end position="179"/>
    </location>
</feature>
<reference evidence="9 10" key="1">
    <citation type="journal article" date="2007" name="Genome Biol.">
        <title>Interrupted coding sequences in Mycobacterium smegmatis: authentic mutations or sequencing errors?</title>
        <authorList>
            <person name="Deshayes C."/>
            <person name="Perrodou E."/>
            <person name="Gallien S."/>
            <person name="Euphrasie D."/>
            <person name="Schaeffer C."/>
            <person name="Van-Dorsselaer A."/>
            <person name="Poch O."/>
            <person name="Lecompte O."/>
            <person name="Reyrat J.M."/>
        </authorList>
    </citation>
    <scope>NUCLEOTIDE SEQUENCE [LARGE SCALE GENOMIC DNA]</scope>
    <source>
        <strain evidence="10">ATCC 700084 / mc(2)155</strain>
    </source>
</reference>
<feature type="domain" description="Major facilitator superfamily (MFS) profile" evidence="8">
    <location>
        <begin position="1"/>
        <end position="457"/>
    </location>
</feature>
<evidence type="ECO:0000256" key="2">
    <source>
        <dbReference type="ARBA" id="ARBA00022448"/>
    </source>
</evidence>
<evidence type="ECO:0000256" key="4">
    <source>
        <dbReference type="ARBA" id="ARBA00022989"/>
    </source>
</evidence>
<organism evidence="9 10">
    <name type="scientific">Mycolicibacterium smegmatis (strain ATCC 700084 / mc(2)155)</name>
    <name type="common">Mycobacterium smegmatis</name>
    <dbReference type="NCBI Taxonomy" id="246196"/>
    <lineage>
        <taxon>Bacteria</taxon>
        <taxon>Bacillati</taxon>
        <taxon>Actinomycetota</taxon>
        <taxon>Actinomycetes</taxon>
        <taxon>Mycobacteriales</taxon>
        <taxon>Mycobacteriaceae</taxon>
        <taxon>Mycolicibacterium</taxon>
    </lineage>
</organism>
<dbReference type="InterPro" id="IPR036259">
    <property type="entry name" value="MFS_trans_sf"/>
</dbReference>
<evidence type="ECO:0000256" key="7">
    <source>
        <dbReference type="SAM" id="Phobius"/>
    </source>
</evidence>
<feature type="transmembrane region" description="Helical" evidence="7">
    <location>
        <begin position="191"/>
        <end position="210"/>
    </location>
</feature>
<dbReference type="EMBL" id="CP001663">
    <property type="protein sequence ID" value="AFP38880.1"/>
    <property type="molecule type" value="Genomic_DNA"/>
</dbReference>
<keyword evidence="2" id="KW-0813">Transport</keyword>
<proteinExistence type="predicted"/>
<dbReference type="Proteomes" id="UP000006158">
    <property type="component" value="Chromosome"/>
</dbReference>